<proteinExistence type="predicted"/>
<evidence type="ECO:0000313" key="3">
    <source>
        <dbReference type="Proteomes" id="UP001311799"/>
    </source>
</evidence>
<dbReference type="AlphaFoldDB" id="A0AAV9XVN9"/>
<gene>
    <name evidence="2" type="ORF">RS030_2367</name>
</gene>
<comment type="caution">
    <text evidence="2">The sequence shown here is derived from an EMBL/GenBank/DDBJ whole genome shotgun (WGS) entry which is preliminary data.</text>
</comment>
<feature type="compositionally biased region" description="Basic and acidic residues" evidence="1">
    <location>
        <begin position="360"/>
        <end position="374"/>
    </location>
</feature>
<accession>A0AAV9XVN9</accession>
<evidence type="ECO:0000256" key="1">
    <source>
        <dbReference type="SAM" id="MobiDB-lite"/>
    </source>
</evidence>
<sequence>MFLFNNNVQTRDWFSSRVSKIRNNGANHVQMNNIKCSINKWPSHGSKSNMLLNSVNNGCMSGISGTNEYYIGYSDVSGSQSYIDQLTQYNQYLQQQLILTQNKLLGYNLNMQYQTQNCPSQIQNVNCMQAVGVIGTVSDGIIGVKQMIPSASPIYHSSLMGCYKGINESNISVGKNSYLNVGVCSDSTNNLVRNFNGNTVMENRDNIQGECYCGEYDILLLPMCENKLTVKDVSHSELSLKSSLKKEDSEVEVIIKNGDKKVELDCLRDELLSENKIHCDKKLASELEVDVYENAKDLNNLGSYHLKHKKTNSENINNFQIKLENNNNNNQFVFASEEICQELVFDFVNDGNESNSNEKGVSKHVENNSKEKRKGEIEIDEDSLLVIKYKNNERMGQDVLNIIEGNMSNFVIDGNPYYNESIICGYQTCNNNIFTIDNCPEIIEIINGNILGAEVGSGNEFEPVREESINITQITPVEYVTNSKVEIEVPIEPKIQELQEYNYYNVEKEESEDETNQLFNDNIGRYNLLLEKINKIEEMNILIKQVVLKEKRRYYDEMNAMEGRKSSENKGTKEDNYLNENEIDVLGLRDSFDTIRDDYKSNSTGLFCDDKDETIKMPDEGYTDEINIINESVENNATEKNVNDERGEYFDKRTVNKNNIEDGCDEDCGSISYIRDQIDSVELENEFKGSEEQMEIYIKTINSYFSSQGPESSCESILNTQRWERKYQTAMNSLNDQIKQQEDEENGNDYNILKVRNTLENNDNNISMKAAIRNVETEIKQDDLGDICKHTENKIVTNNNKSFEIVKENGLVIMDSSANVSSESSSKKTKNNIFISSPLHIEEKTEITNTSGSQSNLKKDNEILERLSQCRVINSKSIRNSTTCTSSKPTNTDLSSSNCSDSIKAEVKAYEAQNLGFRSLINNGIKLKVSDLVKPRIIKKKL</sequence>
<organism evidence="2 3">
    <name type="scientific">Cryptosporidium xiaoi</name>
    <dbReference type="NCBI Taxonomy" id="659607"/>
    <lineage>
        <taxon>Eukaryota</taxon>
        <taxon>Sar</taxon>
        <taxon>Alveolata</taxon>
        <taxon>Apicomplexa</taxon>
        <taxon>Conoidasida</taxon>
        <taxon>Coccidia</taxon>
        <taxon>Eucoccidiorida</taxon>
        <taxon>Eimeriorina</taxon>
        <taxon>Cryptosporidiidae</taxon>
        <taxon>Cryptosporidium</taxon>
    </lineage>
</organism>
<keyword evidence="3" id="KW-1185">Reference proteome</keyword>
<feature type="region of interest" description="Disordered" evidence="1">
    <location>
        <begin position="354"/>
        <end position="374"/>
    </location>
</feature>
<evidence type="ECO:0000313" key="2">
    <source>
        <dbReference type="EMBL" id="KAK6588825.1"/>
    </source>
</evidence>
<reference evidence="2 3" key="1">
    <citation type="submission" date="2023-10" db="EMBL/GenBank/DDBJ databases">
        <title>Comparative genomics analysis reveals potential genetic determinants of host preference in Cryptosporidium xiaoi.</title>
        <authorList>
            <person name="Xiao L."/>
            <person name="Li J."/>
        </authorList>
    </citation>
    <scope>NUCLEOTIDE SEQUENCE [LARGE SCALE GENOMIC DNA]</scope>
    <source>
        <strain evidence="2 3">52996</strain>
    </source>
</reference>
<protein>
    <submittedName>
        <fullName evidence="2">Uncharacterized protein</fullName>
    </submittedName>
</protein>
<dbReference type="Proteomes" id="UP001311799">
    <property type="component" value="Unassembled WGS sequence"/>
</dbReference>
<dbReference type="EMBL" id="JAWDEY010000022">
    <property type="protein sequence ID" value="KAK6588825.1"/>
    <property type="molecule type" value="Genomic_DNA"/>
</dbReference>
<name>A0AAV9XVN9_9CRYT</name>